<accession>A0ABD8A8Z4</accession>
<evidence type="ECO:0000313" key="2">
    <source>
        <dbReference type="EMBL" id="WOX55999.1"/>
    </source>
</evidence>
<proteinExistence type="predicted"/>
<protein>
    <recommendedName>
        <fullName evidence="4">DNA replication complex GINS family protein</fullName>
    </recommendedName>
</protein>
<dbReference type="CDD" id="cd11714">
    <property type="entry name" value="GINS_A_archaea"/>
    <property type="match status" value="1"/>
</dbReference>
<dbReference type="AlphaFoldDB" id="A0ABD8A8Z4"/>
<name>A0ABD8A8Z4_9EURY</name>
<reference evidence="2 3" key="1">
    <citation type="submission" date="2023-10" db="EMBL/GenBank/DDBJ databases">
        <title>The complete genome sequence of Methanoculleus palmolei DSM 4273.</title>
        <authorList>
            <person name="Lai S.-J."/>
            <person name="You Y.-T."/>
            <person name="Chen S.-C."/>
        </authorList>
    </citation>
    <scope>NUCLEOTIDE SEQUENCE [LARGE SCALE GENOMIC DNA]</scope>
    <source>
        <strain evidence="2 3">DSM 4273</strain>
    </source>
</reference>
<organism evidence="2 3">
    <name type="scientific">Methanoculleus palmolei</name>
    <dbReference type="NCBI Taxonomy" id="72612"/>
    <lineage>
        <taxon>Archaea</taxon>
        <taxon>Methanobacteriati</taxon>
        <taxon>Methanobacteriota</taxon>
        <taxon>Stenosarchaea group</taxon>
        <taxon>Methanomicrobia</taxon>
        <taxon>Methanomicrobiales</taxon>
        <taxon>Methanomicrobiaceae</taxon>
        <taxon>Methanoculleus</taxon>
    </lineage>
</organism>
<gene>
    <name evidence="2" type="ORF">R6Y95_01355</name>
</gene>
<evidence type="ECO:0000313" key="3">
    <source>
        <dbReference type="Proteomes" id="UP001626603"/>
    </source>
</evidence>
<evidence type="ECO:0008006" key="4">
    <source>
        <dbReference type="Google" id="ProtNLM"/>
    </source>
</evidence>
<dbReference type="EMBL" id="CP137641">
    <property type="protein sequence ID" value="WOX55999.1"/>
    <property type="molecule type" value="Genomic_DNA"/>
</dbReference>
<evidence type="ECO:0000256" key="1">
    <source>
        <dbReference type="SAM" id="MobiDB-lite"/>
    </source>
</evidence>
<feature type="region of interest" description="Disordered" evidence="1">
    <location>
        <begin position="135"/>
        <end position="162"/>
    </location>
</feature>
<sequence>MVVDTLEKLRQMLLDMHHSGRLSEIEPGLYEDAWAYIEKRKRDFRDLKNPLESRAGGLIIEEIGSVTETVQEIFSVRTRQILDLAYQQIEGQYFDKEEARKMLPAERVMYGQIIDSIEACRSALVHGGESAFDGSGAVSAPRIDETGDASATSAPAAPAAAAPRPVPFPHALVHIRSDMEPFMGVDGRTYVLKQGDIVTLPENNADVLCEHDIALNIRLNK</sequence>
<dbReference type="Proteomes" id="UP001626603">
    <property type="component" value="Chromosome"/>
</dbReference>
<dbReference type="Gene3D" id="3.40.5.50">
    <property type="match status" value="1"/>
</dbReference>
<keyword evidence="3" id="KW-1185">Reference proteome</keyword>
<dbReference type="Gene3D" id="1.20.58.1030">
    <property type="match status" value="1"/>
</dbReference>
<feature type="compositionally biased region" description="Low complexity" evidence="1">
    <location>
        <begin position="149"/>
        <end position="162"/>
    </location>
</feature>